<evidence type="ECO:0000313" key="4">
    <source>
        <dbReference type="Proteomes" id="UP001596104"/>
    </source>
</evidence>
<gene>
    <name evidence="3" type="ORF">ACFPPC_12740</name>
</gene>
<keyword evidence="4" id="KW-1185">Reference proteome</keyword>
<dbReference type="InterPro" id="IPR012337">
    <property type="entry name" value="RNaseH-like_sf"/>
</dbReference>
<evidence type="ECO:0000259" key="2">
    <source>
        <dbReference type="Pfam" id="PF10108"/>
    </source>
</evidence>
<dbReference type="EMBL" id="JBHSLV010000020">
    <property type="protein sequence ID" value="MFC5393507.1"/>
    <property type="molecule type" value="Genomic_DNA"/>
</dbReference>
<sequence length="276" mass="31081">MTRLPDTLLVLDVETVVDRTSLPGGRARGDYLKPIHHEVVAISIVRARIERAGRSQAFIVEECRSGGEEGFDEGRLLAGFWRFFAELKPRLVTWHGRQHDMPILSLRAMMRGLDVSTWTEKDQGRDYRFRYDSAWHCDLADQMADYGSTLRLTLDEAATAFGLPGKVVDGPGDVETLHREGRIAGIRSYCECDVLNLFGVFLHWAHSTGASTAADRDRGLAALRALLERDRASRRHFGAFADRWRPRRASGRPLRSATGRRRPGDPSFPARRAGRL</sequence>
<name>A0ABW0HA42_9HYPH</name>
<organism evidence="3 4">
    <name type="scientific">Bosea vestrisii</name>
    <dbReference type="NCBI Taxonomy" id="151416"/>
    <lineage>
        <taxon>Bacteria</taxon>
        <taxon>Pseudomonadati</taxon>
        <taxon>Pseudomonadota</taxon>
        <taxon>Alphaproteobacteria</taxon>
        <taxon>Hyphomicrobiales</taxon>
        <taxon>Boseaceae</taxon>
        <taxon>Bosea</taxon>
    </lineage>
</organism>
<protein>
    <submittedName>
        <fullName evidence="3">3'-5' exonuclease</fullName>
    </submittedName>
</protein>
<dbReference type="Gene3D" id="3.30.420.10">
    <property type="entry name" value="Ribonuclease H-like superfamily/Ribonuclease H"/>
    <property type="match status" value="1"/>
</dbReference>
<feature type="domain" description="Predicted 3'-5' exonuclease PolB-like" evidence="2">
    <location>
        <begin position="30"/>
        <end position="244"/>
    </location>
</feature>
<keyword evidence="3" id="KW-0378">Hydrolase</keyword>
<dbReference type="Proteomes" id="UP001596104">
    <property type="component" value="Unassembled WGS sequence"/>
</dbReference>
<dbReference type="Pfam" id="PF10108">
    <property type="entry name" value="DNA_pol_B_exo2"/>
    <property type="match status" value="1"/>
</dbReference>
<accession>A0ABW0HA42</accession>
<feature type="region of interest" description="Disordered" evidence="1">
    <location>
        <begin position="249"/>
        <end position="276"/>
    </location>
</feature>
<keyword evidence="3" id="KW-0269">Exonuclease</keyword>
<proteinExistence type="predicted"/>
<comment type="caution">
    <text evidence="3">The sequence shown here is derived from an EMBL/GenBank/DDBJ whole genome shotgun (WGS) entry which is preliminary data.</text>
</comment>
<reference evidence="4" key="1">
    <citation type="journal article" date="2019" name="Int. J. Syst. Evol. Microbiol.">
        <title>The Global Catalogue of Microorganisms (GCM) 10K type strain sequencing project: providing services to taxonomists for standard genome sequencing and annotation.</title>
        <authorList>
            <consortium name="The Broad Institute Genomics Platform"/>
            <consortium name="The Broad Institute Genome Sequencing Center for Infectious Disease"/>
            <person name="Wu L."/>
            <person name="Ma J."/>
        </authorList>
    </citation>
    <scope>NUCLEOTIDE SEQUENCE [LARGE SCALE GENOMIC DNA]</scope>
    <source>
        <strain evidence="4">CGMCC 1.16326</strain>
    </source>
</reference>
<evidence type="ECO:0000313" key="3">
    <source>
        <dbReference type="EMBL" id="MFC5393507.1"/>
    </source>
</evidence>
<evidence type="ECO:0000256" key="1">
    <source>
        <dbReference type="SAM" id="MobiDB-lite"/>
    </source>
</evidence>
<dbReference type="SUPFAM" id="SSF53098">
    <property type="entry name" value="Ribonuclease H-like"/>
    <property type="match status" value="1"/>
</dbReference>
<keyword evidence="3" id="KW-0540">Nuclease</keyword>
<dbReference type="GO" id="GO:0004527">
    <property type="term" value="F:exonuclease activity"/>
    <property type="evidence" value="ECO:0007669"/>
    <property type="project" value="UniProtKB-KW"/>
</dbReference>
<dbReference type="InterPro" id="IPR019288">
    <property type="entry name" value="3'-5'_exonuclease_PolB-like"/>
</dbReference>
<dbReference type="RefSeq" id="WP_377008496.1">
    <property type="nucleotide sequence ID" value="NZ_JBHSLV010000020.1"/>
</dbReference>
<dbReference type="InterPro" id="IPR036397">
    <property type="entry name" value="RNaseH_sf"/>
</dbReference>